<dbReference type="Proteomes" id="UP001327560">
    <property type="component" value="Chromosome 7"/>
</dbReference>
<evidence type="ECO:0000256" key="1">
    <source>
        <dbReference type="SAM" id="MobiDB-lite"/>
    </source>
</evidence>
<evidence type="ECO:0000313" key="3">
    <source>
        <dbReference type="Proteomes" id="UP001327560"/>
    </source>
</evidence>
<gene>
    <name evidence="2" type="ORF">Cni_G23586</name>
</gene>
<keyword evidence="3" id="KW-1185">Reference proteome</keyword>
<dbReference type="AlphaFoldDB" id="A0AAQ3QNR5"/>
<evidence type="ECO:0000313" key="2">
    <source>
        <dbReference type="EMBL" id="WOL14805.1"/>
    </source>
</evidence>
<protein>
    <recommendedName>
        <fullName evidence="4">Reverse transcriptase</fullName>
    </recommendedName>
</protein>
<sequence>MEKVQESKTSNVDKTLAADNDCNHGSLRNIEVQLVDKEVMNTKNGSLIMDNPFKSKGQFIPQELNDTPVQFSTFKYSLMQITPCTGKDLESMHKKMTEIFEVAVSEVKEKELADNDYDCMDTMINSQLALPRRRKALSQNIHPSSLPFSFKTNRGKKIRGDLKDKAWDHLRVLLKENKPNMVLLVETHLNEENSLICISKFGEQWAEILVVDTGRSEGIILVWKKNEIDVKKVFECKQCLNAVIYPKNGKPWMMTGIYASNCPSERLTLWNFLRRIDVNNLPWLLIGYFNCVDKAEDKKGGNSFKWSNSISAYRDLCIEAGLMDVRFQKSKFTWCNNRVGTERIWAMLDKALVNWEWINTFNRNYVQHLCKIASDHKPIMFVADNPSSGRRIVRDFIFEHYWFEHEGLEQFIKDNLYFSDAQGSKMVNIGQSLKTLEKKLTIWAKTNTGLLEKELDISKVELTKLEKYDEDGISSEQDICKIKCLANKIMALNRQVHIKWWSKAKINWMEENNKNTKFFHNLAKFKRSGNDITYIKMENVLIEHSTEIAKAFAKWYDCLWEADSMNICSPGWNSVKTLKWKRLSNSKRTSLCRDFLPEEIWKAVDSLGRGKSPGPYGYNVEFYIRFVIGDSFFKAMQEFQASSTIPSSWGEPSLIFIKKKENPGLHEVIQKLKEGLRIKVGLGTKIDVFNDPWLSNIPINRWPTYLNMDMLFSYKKVSQLICNGNWKKSDVLDLFGGYHLDSILRIHISKNCTKDKWIWSLDEKGMLNYKSAYNFIKENNTCVIDSEHNWEKYGV</sequence>
<organism evidence="2 3">
    <name type="scientific">Canna indica</name>
    <name type="common">Indian-shot</name>
    <dbReference type="NCBI Taxonomy" id="4628"/>
    <lineage>
        <taxon>Eukaryota</taxon>
        <taxon>Viridiplantae</taxon>
        <taxon>Streptophyta</taxon>
        <taxon>Embryophyta</taxon>
        <taxon>Tracheophyta</taxon>
        <taxon>Spermatophyta</taxon>
        <taxon>Magnoliopsida</taxon>
        <taxon>Liliopsida</taxon>
        <taxon>Zingiberales</taxon>
        <taxon>Cannaceae</taxon>
        <taxon>Canna</taxon>
    </lineage>
</organism>
<accession>A0AAQ3QNR5</accession>
<reference evidence="2 3" key="1">
    <citation type="submission" date="2023-10" db="EMBL/GenBank/DDBJ databases">
        <title>Chromosome-scale genome assembly provides insights into flower coloration mechanisms of Canna indica.</title>
        <authorList>
            <person name="Li C."/>
        </authorList>
    </citation>
    <scope>NUCLEOTIDE SEQUENCE [LARGE SCALE GENOMIC DNA]</scope>
    <source>
        <tissue evidence="2">Flower</tissue>
    </source>
</reference>
<name>A0AAQ3QNR5_9LILI</name>
<dbReference type="Gene3D" id="3.60.10.10">
    <property type="entry name" value="Endonuclease/exonuclease/phosphatase"/>
    <property type="match status" value="1"/>
</dbReference>
<proteinExistence type="predicted"/>
<dbReference type="PANTHER" id="PTHR33710">
    <property type="entry name" value="BNAC02G09200D PROTEIN"/>
    <property type="match status" value="1"/>
</dbReference>
<feature type="region of interest" description="Disordered" evidence="1">
    <location>
        <begin position="1"/>
        <end position="20"/>
    </location>
</feature>
<dbReference type="PANTHER" id="PTHR33710:SF71">
    <property type="entry name" value="ENDONUCLEASE_EXONUCLEASE_PHOSPHATASE DOMAIN-CONTAINING PROTEIN"/>
    <property type="match status" value="1"/>
</dbReference>
<evidence type="ECO:0008006" key="4">
    <source>
        <dbReference type="Google" id="ProtNLM"/>
    </source>
</evidence>
<dbReference type="EMBL" id="CP136896">
    <property type="protein sequence ID" value="WOL14805.1"/>
    <property type="molecule type" value="Genomic_DNA"/>
</dbReference>
<dbReference type="SUPFAM" id="SSF56219">
    <property type="entry name" value="DNase I-like"/>
    <property type="match status" value="1"/>
</dbReference>
<dbReference type="InterPro" id="IPR036691">
    <property type="entry name" value="Endo/exonu/phosph_ase_sf"/>
</dbReference>